<keyword evidence="3" id="KW-0804">Transcription</keyword>
<dbReference type="PRINTS" id="PR00455">
    <property type="entry name" value="HTHTETR"/>
</dbReference>
<dbReference type="PROSITE" id="PS50977">
    <property type="entry name" value="HTH_TETR_2"/>
    <property type="match status" value="1"/>
</dbReference>
<proteinExistence type="predicted"/>
<protein>
    <submittedName>
        <fullName evidence="6">TetR family transcriptional regulator</fullName>
    </submittedName>
</protein>
<evidence type="ECO:0000256" key="2">
    <source>
        <dbReference type="ARBA" id="ARBA00023125"/>
    </source>
</evidence>
<keyword evidence="1" id="KW-0805">Transcription regulation</keyword>
<dbReference type="Gene3D" id="1.10.357.10">
    <property type="entry name" value="Tetracycline Repressor, domain 2"/>
    <property type="match status" value="1"/>
</dbReference>
<evidence type="ECO:0000313" key="6">
    <source>
        <dbReference type="EMBL" id="MBA0126926.1"/>
    </source>
</evidence>
<keyword evidence="7" id="KW-1185">Reference proteome</keyword>
<evidence type="ECO:0000256" key="1">
    <source>
        <dbReference type="ARBA" id="ARBA00023015"/>
    </source>
</evidence>
<dbReference type="InterPro" id="IPR050109">
    <property type="entry name" value="HTH-type_TetR-like_transc_reg"/>
</dbReference>
<evidence type="ECO:0000256" key="3">
    <source>
        <dbReference type="ARBA" id="ARBA00023163"/>
    </source>
</evidence>
<feature type="domain" description="HTH tetR-type" evidence="5">
    <location>
        <begin position="15"/>
        <end position="75"/>
    </location>
</feature>
<dbReference type="GO" id="GO:0003700">
    <property type="term" value="F:DNA-binding transcription factor activity"/>
    <property type="evidence" value="ECO:0007669"/>
    <property type="project" value="TreeGrafter"/>
</dbReference>
<dbReference type="GO" id="GO:0000976">
    <property type="term" value="F:transcription cis-regulatory region binding"/>
    <property type="evidence" value="ECO:0007669"/>
    <property type="project" value="TreeGrafter"/>
</dbReference>
<dbReference type="InterPro" id="IPR023772">
    <property type="entry name" value="DNA-bd_HTH_TetR-type_CS"/>
</dbReference>
<comment type="caution">
    <text evidence="6">The sequence shown here is derived from an EMBL/GenBank/DDBJ whole genome shotgun (WGS) entry which is preliminary data.</text>
</comment>
<dbReference type="InterPro" id="IPR001647">
    <property type="entry name" value="HTH_TetR"/>
</dbReference>
<dbReference type="Pfam" id="PF00440">
    <property type="entry name" value="TetR_N"/>
    <property type="match status" value="1"/>
</dbReference>
<dbReference type="Proteomes" id="UP000582974">
    <property type="component" value="Unassembled WGS sequence"/>
</dbReference>
<dbReference type="PROSITE" id="PS01081">
    <property type="entry name" value="HTH_TETR_1"/>
    <property type="match status" value="1"/>
</dbReference>
<dbReference type="SUPFAM" id="SSF46689">
    <property type="entry name" value="Homeodomain-like"/>
    <property type="match status" value="1"/>
</dbReference>
<dbReference type="PANTHER" id="PTHR30055">
    <property type="entry name" value="HTH-TYPE TRANSCRIPTIONAL REGULATOR RUTR"/>
    <property type="match status" value="1"/>
</dbReference>
<keyword evidence="2 4" id="KW-0238">DNA-binding</keyword>
<dbReference type="InterPro" id="IPR009057">
    <property type="entry name" value="Homeodomain-like_sf"/>
</dbReference>
<evidence type="ECO:0000313" key="7">
    <source>
        <dbReference type="Proteomes" id="UP000582974"/>
    </source>
</evidence>
<name>A0A838ACD4_9PSEU</name>
<dbReference type="EMBL" id="JACCKD010000005">
    <property type="protein sequence ID" value="MBA0126926.1"/>
    <property type="molecule type" value="Genomic_DNA"/>
</dbReference>
<organism evidence="6 7">
    <name type="scientific">Haloechinothrix aidingensis</name>
    <dbReference type="NCBI Taxonomy" id="2752311"/>
    <lineage>
        <taxon>Bacteria</taxon>
        <taxon>Bacillati</taxon>
        <taxon>Actinomycetota</taxon>
        <taxon>Actinomycetes</taxon>
        <taxon>Pseudonocardiales</taxon>
        <taxon>Pseudonocardiaceae</taxon>
        <taxon>Haloechinothrix</taxon>
    </lineage>
</organism>
<dbReference type="PANTHER" id="PTHR30055:SF234">
    <property type="entry name" value="HTH-TYPE TRANSCRIPTIONAL REGULATOR BETI"/>
    <property type="match status" value="1"/>
</dbReference>
<dbReference type="AlphaFoldDB" id="A0A838ACD4"/>
<gene>
    <name evidence="6" type="ORF">H0B56_15360</name>
</gene>
<sequence>MAQESTRRRLSPKQAGMVRRLTAAAEDELLASGYASLTVRNVAGRAGVAPATAYTYFSSKNHLIAELFWRKLQTLPDGVDESVPPQDRVISLLREIALLMAGEPELAAACTSALLGSDPDVALLRMRVGSGIRNRLEEALGEGFDPEVRDALEFAYAGALVQAGMGATSYARIADRLASTAGLIMGSST</sequence>
<evidence type="ECO:0000256" key="4">
    <source>
        <dbReference type="PROSITE-ProRule" id="PRU00335"/>
    </source>
</evidence>
<reference evidence="6 7" key="1">
    <citation type="submission" date="2020-07" db="EMBL/GenBank/DDBJ databases">
        <title>Genome of Haloechinothrix sp.</title>
        <authorList>
            <person name="Tang S.-K."/>
            <person name="Yang L."/>
            <person name="Zhu W.-Y."/>
        </authorList>
    </citation>
    <scope>NUCLEOTIDE SEQUENCE [LARGE SCALE GENOMIC DNA]</scope>
    <source>
        <strain evidence="6 7">YIM 98757</strain>
    </source>
</reference>
<feature type="DNA-binding region" description="H-T-H motif" evidence="4">
    <location>
        <begin position="38"/>
        <end position="57"/>
    </location>
</feature>
<accession>A0A838ACD4</accession>
<evidence type="ECO:0000259" key="5">
    <source>
        <dbReference type="PROSITE" id="PS50977"/>
    </source>
</evidence>